<dbReference type="Pfam" id="PF12625">
    <property type="entry name" value="Arabinose_bd"/>
    <property type="match status" value="1"/>
</dbReference>
<dbReference type="GO" id="GO:0000976">
    <property type="term" value="F:transcription cis-regulatory region binding"/>
    <property type="evidence" value="ECO:0007669"/>
    <property type="project" value="TreeGrafter"/>
</dbReference>
<evidence type="ECO:0000256" key="1">
    <source>
        <dbReference type="ARBA" id="ARBA00023015"/>
    </source>
</evidence>
<organism evidence="5 6">
    <name type="scientific">Acinetobacter silvestris</name>
    <dbReference type="NCBI Taxonomy" id="1977882"/>
    <lineage>
        <taxon>Bacteria</taxon>
        <taxon>Pseudomonadati</taxon>
        <taxon>Pseudomonadota</taxon>
        <taxon>Gammaproteobacteria</taxon>
        <taxon>Moraxellales</taxon>
        <taxon>Moraxellaceae</taxon>
        <taxon>Acinetobacter</taxon>
    </lineage>
</organism>
<evidence type="ECO:0000313" key="6">
    <source>
        <dbReference type="Proteomes" id="UP000242765"/>
    </source>
</evidence>
<sequence>MKRSILGLMYLIHGMRNSGIDVDTRLASIGIKADALDPSSIIHPSLEWDIQKVIGEGVKPEVGLLIGQHYALAGYGPLLMLLVTCGTIQDALKYGIHFQGLTHLFGHLGLVYSNKHVTLTYAPIDLDTEMGLLRAQCEVSGTYKFLQDIYKMMGLVAPNIRVELPFQQPKDLDVLNQYQAYYGLDLHFGAEKAAFQLDDAVMNVKIPSADPITFRVYEAKCMAEIERLNAEETNQSSLIQRVQGYLELQQGNIPSMSITAQALNIPERTLRYQLQQLNTSYKQIREQLIKHKALRLIEYNEYSIEVIAELLGYSEPAAFNHAFKRWFGQSPRQYGK</sequence>
<evidence type="ECO:0000256" key="3">
    <source>
        <dbReference type="ARBA" id="ARBA00023163"/>
    </source>
</evidence>
<dbReference type="OrthoDB" id="5582699at2"/>
<feature type="domain" description="HTH araC/xylS-type" evidence="4">
    <location>
        <begin position="240"/>
        <end position="336"/>
    </location>
</feature>
<dbReference type="STRING" id="1977882.B9T28_10475"/>
<dbReference type="Pfam" id="PF12833">
    <property type="entry name" value="HTH_18"/>
    <property type="match status" value="1"/>
</dbReference>
<keyword evidence="2" id="KW-0238">DNA-binding</keyword>
<keyword evidence="6" id="KW-1185">Reference proteome</keyword>
<evidence type="ECO:0000256" key="2">
    <source>
        <dbReference type="ARBA" id="ARBA00023125"/>
    </source>
</evidence>
<dbReference type="EMBL" id="NEGB01000005">
    <property type="protein sequence ID" value="OTG65200.1"/>
    <property type="molecule type" value="Genomic_DNA"/>
</dbReference>
<dbReference type="PROSITE" id="PS01124">
    <property type="entry name" value="HTH_ARAC_FAMILY_2"/>
    <property type="match status" value="1"/>
</dbReference>
<dbReference type="Gene3D" id="1.10.10.60">
    <property type="entry name" value="Homeodomain-like"/>
    <property type="match status" value="1"/>
</dbReference>
<dbReference type="AlphaFoldDB" id="A0A1Y3CEZ6"/>
<evidence type="ECO:0000259" key="4">
    <source>
        <dbReference type="PROSITE" id="PS01124"/>
    </source>
</evidence>
<comment type="caution">
    <text evidence="5">The sequence shown here is derived from an EMBL/GenBank/DDBJ whole genome shotgun (WGS) entry which is preliminary data.</text>
</comment>
<protein>
    <submittedName>
        <fullName evidence="5">AraC family transcriptional regulator</fullName>
    </submittedName>
</protein>
<dbReference type="PANTHER" id="PTHR47894:SF1">
    <property type="entry name" value="HTH-TYPE TRANSCRIPTIONAL REGULATOR VQSM"/>
    <property type="match status" value="1"/>
</dbReference>
<dbReference type="InterPro" id="IPR018060">
    <property type="entry name" value="HTH_AraC"/>
</dbReference>
<gene>
    <name evidence="5" type="ORF">B9T28_10475</name>
</gene>
<keyword evidence="1" id="KW-0805">Transcription regulation</keyword>
<reference evidence="5 6" key="1">
    <citation type="submission" date="2017-04" db="EMBL/GenBank/DDBJ databases">
        <title>High diversity of culturable Acinetobacter species in natural soil and water ecosystems.</title>
        <authorList>
            <person name="Nemec A."/>
            <person name="Radolfova-Krizova L."/>
        </authorList>
    </citation>
    <scope>NUCLEOTIDE SEQUENCE [LARGE SCALE GENOMIC DNA]</scope>
    <source>
        <strain evidence="5 6">ANC 4999</strain>
    </source>
</reference>
<dbReference type="PANTHER" id="PTHR47894">
    <property type="entry name" value="HTH-TYPE TRANSCRIPTIONAL REGULATOR GADX"/>
    <property type="match status" value="1"/>
</dbReference>
<dbReference type="GO" id="GO:0003700">
    <property type="term" value="F:DNA-binding transcription factor activity"/>
    <property type="evidence" value="ECO:0007669"/>
    <property type="project" value="InterPro"/>
</dbReference>
<proteinExistence type="predicted"/>
<dbReference type="SMART" id="SM00342">
    <property type="entry name" value="HTH_ARAC"/>
    <property type="match status" value="1"/>
</dbReference>
<dbReference type="GO" id="GO:0005829">
    <property type="term" value="C:cytosol"/>
    <property type="evidence" value="ECO:0007669"/>
    <property type="project" value="TreeGrafter"/>
</dbReference>
<dbReference type="Proteomes" id="UP000242765">
    <property type="component" value="Unassembled WGS sequence"/>
</dbReference>
<keyword evidence="3" id="KW-0804">Transcription</keyword>
<dbReference type="RefSeq" id="WP_086203918.1">
    <property type="nucleotide sequence ID" value="NZ_NEGB01000005.1"/>
</dbReference>
<accession>A0A1Y3CEZ6</accession>
<dbReference type="InterPro" id="IPR009057">
    <property type="entry name" value="Homeodomain-like_sf"/>
</dbReference>
<name>A0A1Y3CEZ6_9GAMM</name>
<evidence type="ECO:0000313" key="5">
    <source>
        <dbReference type="EMBL" id="OTG65200.1"/>
    </source>
</evidence>
<dbReference type="InterPro" id="IPR032687">
    <property type="entry name" value="AraC-type_N"/>
</dbReference>
<dbReference type="SUPFAM" id="SSF46689">
    <property type="entry name" value="Homeodomain-like"/>
    <property type="match status" value="1"/>
</dbReference>